<name>A0A6F9DME3_9ASCI</name>
<evidence type="ECO:0000256" key="3">
    <source>
        <dbReference type="ARBA" id="ARBA00022692"/>
    </source>
</evidence>
<keyword evidence="8 10" id="KW-0472">Membrane</keyword>
<comment type="similarity">
    <text evidence="2 9">Belongs to the OXA1/ALB3/YidC family.</text>
</comment>
<organism evidence="12">
    <name type="scientific">Phallusia mammillata</name>
    <dbReference type="NCBI Taxonomy" id="59560"/>
    <lineage>
        <taxon>Eukaryota</taxon>
        <taxon>Metazoa</taxon>
        <taxon>Chordata</taxon>
        <taxon>Tunicata</taxon>
        <taxon>Ascidiacea</taxon>
        <taxon>Phlebobranchia</taxon>
        <taxon>Ascidiidae</taxon>
        <taxon>Phallusia</taxon>
    </lineage>
</organism>
<dbReference type="GO" id="GO:0032977">
    <property type="term" value="F:membrane insertase activity"/>
    <property type="evidence" value="ECO:0007669"/>
    <property type="project" value="InterPro"/>
</dbReference>
<evidence type="ECO:0000256" key="7">
    <source>
        <dbReference type="ARBA" id="ARBA00023128"/>
    </source>
</evidence>
<reference evidence="12" key="1">
    <citation type="submission" date="2020-04" db="EMBL/GenBank/DDBJ databases">
        <authorList>
            <person name="Neveu A P."/>
        </authorList>
    </citation>
    <scope>NUCLEOTIDE SEQUENCE</scope>
    <source>
        <tissue evidence="12">Whole embryo</tissue>
    </source>
</reference>
<comment type="subcellular location">
    <subcellularLocation>
        <location evidence="9">Membrane</location>
        <topology evidence="9">Multi-pass membrane protein</topology>
    </subcellularLocation>
    <subcellularLocation>
        <location evidence="1">Mitochondrion inner membrane</location>
        <topology evidence="1">Multi-pass membrane protein</topology>
    </subcellularLocation>
</comment>
<evidence type="ECO:0000256" key="9">
    <source>
        <dbReference type="RuleBase" id="RU003945"/>
    </source>
</evidence>
<keyword evidence="3 9" id="KW-0812">Transmembrane</keyword>
<evidence type="ECO:0000256" key="1">
    <source>
        <dbReference type="ARBA" id="ARBA00004448"/>
    </source>
</evidence>
<dbReference type="GO" id="GO:0005743">
    <property type="term" value="C:mitochondrial inner membrane"/>
    <property type="evidence" value="ECO:0007669"/>
    <property type="project" value="UniProtKB-SubCell"/>
</dbReference>
<keyword evidence="7" id="KW-0496">Mitochondrion</keyword>
<dbReference type="EMBL" id="LR788745">
    <property type="protein sequence ID" value="CAB3264607.1"/>
    <property type="molecule type" value="mRNA"/>
</dbReference>
<evidence type="ECO:0000313" key="12">
    <source>
        <dbReference type="EMBL" id="CAB3264607.1"/>
    </source>
</evidence>
<sequence length="397" mass="45636">MFRIFTRKVLAGRLAYTTNRLRFQDVIPTSYRGFASNAFENSSDLLKRQSTPNRRCFISTTCVACLENDTTFNTDLNLTQTDVLNEIPNTEFTDVALSSPVNGLESFADYGLGGWDLPHHWVQSMLEVLHSQMGIHWIPTLMIATVTCRLLALPAYVKMRDFIVRSHNHLPQQMKIQQEMQHLRGLARQRKAAEYMDFLRDKDMNPLKALLYQMPTMITFMSFFAALRGIAEAGLPSFTTSGLFWFGNLAIPDPYYILPIASCVSMHLLIRFGAATAEAGPATNVPIVKKILMWSPFVCLPFFFYQPAAMFVFWLTSNLFSLVQMNVFLLPQVKRFFNIQEMTQHPKAVIEAMQKQMNPFEMARKQKEQQRVAESAAQKMQEHMRQLQKFSKDKKNP</sequence>
<dbReference type="InterPro" id="IPR028055">
    <property type="entry name" value="YidC/Oxa/ALB_C"/>
</dbReference>
<keyword evidence="5" id="KW-0809">Transit peptide</keyword>
<feature type="transmembrane region" description="Helical" evidence="10">
    <location>
        <begin position="287"/>
        <end position="305"/>
    </location>
</feature>
<feature type="domain" description="Membrane insertase YidC/Oxa/ALB C-terminal" evidence="11">
    <location>
        <begin position="138"/>
        <end position="326"/>
    </location>
</feature>
<evidence type="ECO:0000256" key="2">
    <source>
        <dbReference type="ARBA" id="ARBA00009877"/>
    </source>
</evidence>
<evidence type="ECO:0000256" key="4">
    <source>
        <dbReference type="ARBA" id="ARBA00022792"/>
    </source>
</evidence>
<evidence type="ECO:0000256" key="6">
    <source>
        <dbReference type="ARBA" id="ARBA00022989"/>
    </source>
</evidence>
<gene>
    <name evidence="12" type="primary">Oxa1l-001</name>
</gene>
<feature type="transmembrane region" description="Helical" evidence="10">
    <location>
        <begin position="255"/>
        <end position="275"/>
    </location>
</feature>
<dbReference type="PANTHER" id="PTHR12428">
    <property type="entry name" value="OXA1"/>
    <property type="match status" value="1"/>
</dbReference>
<dbReference type="CDD" id="cd20069">
    <property type="entry name" value="5TM_Oxa1-like"/>
    <property type="match status" value="1"/>
</dbReference>
<dbReference type="InterPro" id="IPR001708">
    <property type="entry name" value="YidC/ALB3/OXA1/COX18"/>
</dbReference>
<evidence type="ECO:0000256" key="5">
    <source>
        <dbReference type="ARBA" id="ARBA00022946"/>
    </source>
</evidence>
<proteinExistence type="evidence at transcript level"/>
<keyword evidence="4" id="KW-0999">Mitochondrion inner membrane</keyword>
<evidence type="ECO:0000256" key="8">
    <source>
        <dbReference type="ARBA" id="ARBA00023136"/>
    </source>
</evidence>
<feature type="transmembrane region" description="Helical" evidence="10">
    <location>
        <begin position="210"/>
        <end position="231"/>
    </location>
</feature>
<dbReference type="PANTHER" id="PTHR12428:SF66">
    <property type="entry name" value="MITOCHONDRIAL INNER MEMBRANE PROTEIN OXA1L"/>
    <property type="match status" value="1"/>
</dbReference>
<keyword evidence="6 10" id="KW-1133">Transmembrane helix</keyword>
<protein>
    <submittedName>
        <fullName evidence="12">Mitochondrial inner membrane protein OXA1L</fullName>
    </submittedName>
</protein>
<accession>A0A6F9DME3</accession>
<feature type="transmembrane region" description="Helical" evidence="10">
    <location>
        <begin position="135"/>
        <end position="157"/>
    </location>
</feature>
<dbReference type="AlphaFoldDB" id="A0A6F9DME3"/>
<evidence type="ECO:0000256" key="10">
    <source>
        <dbReference type="SAM" id="Phobius"/>
    </source>
</evidence>
<dbReference type="GO" id="GO:0032979">
    <property type="term" value="P:protein insertion into mitochondrial inner membrane from matrix"/>
    <property type="evidence" value="ECO:0007669"/>
    <property type="project" value="TreeGrafter"/>
</dbReference>
<dbReference type="Pfam" id="PF02096">
    <property type="entry name" value="60KD_IMP"/>
    <property type="match status" value="1"/>
</dbReference>
<evidence type="ECO:0000259" key="11">
    <source>
        <dbReference type="Pfam" id="PF02096"/>
    </source>
</evidence>